<proteinExistence type="predicted"/>
<accession>A0A2P2N9D4</accession>
<dbReference type="EMBL" id="GGEC01058611">
    <property type="protein sequence ID" value="MBX39095.1"/>
    <property type="molecule type" value="Transcribed_RNA"/>
</dbReference>
<protein>
    <submittedName>
        <fullName evidence="2">Uncharacterized protein</fullName>
    </submittedName>
</protein>
<dbReference type="AlphaFoldDB" id="A0A2P2N9D4"/>
<organism evidence="2">
    <name type="scientific">Rhizophora mucronata</name>
    <name type="common">Asiatic mangrove</name>
    <dbReference type="NCBI Taxonomy" id="61149"/>
    <lineage>
        <taxon>Eukaryota</taxon>
        <taxon>Viridiplantae</taxon>
        <taxon>Streptophyta</taxon>
        <taxon>Embryophyta</taxon>
        <taxon>Tracheophyta</taxon>
        <taxon>Spermatophyta</taxon>
        <taxon>Magnoliopsida</taxon>
        <taxon>eudicotyledons</taxon>
        <taxon>Gunneridae</taxon>
        <taxon>Pentapetalae</taxon>
        <taxon>rosids</taxon>
        <taxon>fabids</taxon>
        <taxon>Malpighiales</taxon>
        <taxon>Rhizophoraceae</taxon>
        <taxon>Rhizophora</taxon>
    </lineage>
</organism>
<reference evidence="2" key="1">
    <citation type="submission" date="2018-02" db="EMBL/GenBank/DDBJ databases">
        <title>Rhizophora mucronata_Transcriptome.</title>
        <authorList>
            <person name="Meera S.P."/>
            <person name="Sreeshan A."/>
            <person name="Augustine A."/>
        </authorList>
    </citation>
    <scope>NUCLEOTIDE SEQUENCE</scope>
    <source>
        <tissue evidence="2">Leaf</tissue>
    </source>
</reference>
<evidence type="ECO:0000313" key="2">
    <source>
        <dbReference type="EMBL" id="MBX39095.1"/>
    </source>
</evidence>
<sequence>MLQILISKNRGIMHLHMPNEEPGKLSHSHSSLQKD</sequence>
<feature type="region of interest" description="Disordered" evidence="1">
    <location>
        <begin position="15"/>
        <end position="35"/>
    </location>
</feature>
<evidence type="ECO:0000256" key="1">
    <source>
        <dbReference type="SAM" id="MobiDB-lite"/>
    </source>
</evidence>
<name>A0A2P2N9D4_RHIMU</name>